<dbReference type="Pfam" id="PF14527">
    <property type="entry name" value="LAGLIDADG_WhiA"/>
    <property type="match status" value="1"/>
</dbReference>
<dbReference type="HAMAP" id="MF_01420">
    <property type="entry name" value="HTH_type_WhiA"/>
    <property type="match status" value="1"/>
</dbReference>
<dbReference type="InterPro" id="IPR018478">
    <property type="entry name" value="Sporu_reg_WhiA_N_dom"/>
</dbReference>
<dbReference type="InterPro" id="IPR003802">
    <property type="entry name" value="Sporulation_regulator_WhiA"/>
</dbReference>
<comment type="caution">
    <text evidence="10">The sequence shown here is derived from an EMBL/GenBank/DDBJ whole genome shotgun (WGS) entry which is preliminary data.</text>
</comment>
<dbReference type="GO" id="GO:0043937">
    <property type="term" value="P:regulation of sporulation"/>
    <property type="evidence" value="ECO:0007669"/>
    <property type="project" value="InterPro"/>
</dbReference>
<dbReference type="GO" id="GO:0003677">
    <property type="term" value="F:DNA binding"/>
    <property type="evidence" value="ECO:0007669"/>
    <property type="project" value="UniProtKB-UniRule"/>
</dbReference>
<evidence type="ECO:0000256" key="2">
    <source>
        <dbReference type="ARBA" id="ARBA00023125"/>
    </source>
</evidence>
<dbReference type="FunFam" id="3.10.28.10:FF:000001">
    <property type="entry name" value="Probable cell division protein WhiA"/>
    <property type="match status" value="1"/>
</dbReference>
<dbReference type="PANTHER" id="PTHR37307">
    <property type="entry name" value="CELL DIVISION PROTEIN WHIA-RELATED"/>
    <property type="match status" value="1"/>
</dbReference>
<dbReference type="Pfam" id="PF02650">
    <property type="entry name" value="HTH_WhiA"/>
    <property type="match status" value="1"/>
</dbReference>
<keyword evidence="2 5" id="KW-0238">DNA-binding</keyword>
<feature type="domain" description="WhiA LAGLIDADG-like" evidence="9">
    <location>
        <begin position="131"/>
        <end position="216"/>
    </location>
</feature>
<dbReference type="Gene3D" id="3.10.28.10">
    <property type="entry name" value="Homing endonucleases"/>
    <property type="match status" value="1"/>
</dbReference>
<keyword evidence="1 5" id="KW-0132">Cell division</keyword>
<evidence type="ECO:0000256" key="1">
    <source>
        <dbReference type="ARBA" id="ARBA00022618"/>
    </source>
</evidence>
<reference evidence="10 11" key="1">
    <citation type="submission" date="2019-01" db="EMBL/GenBank/DDBJ databases">
        <title>High-quality-draft genome sequences of five non-tuberculosis mycobacteriaceae isolated from a nosocomial environment.</title>
        <authorList>
            <person name="Tiago I."/>
            <person name="Alarico S."/>
            <person name="Pereira S.G."/>
            <person name="Coelho C."/>
            <person name="Maranha A."/>
            <person name="Empadinhas N."/>
        </authorList>
    </citation>
    <scope>NUCLEOTIDE SEQUENCE [LARGE SCALE GENOMIC DNA]</scope>
    <source>
        <strain evidence="10 11">24AIII</strain>
    </source>
</reference>
<dbReference type="GO" id="GO:0051301">
    <property type="term" value="P:cell division"/>
    <property type="evidence" value="ECO:0007669"/>
    <property type="project" value="UniProtKB-UniRule"/>
</dbReference>
<proteinExistence type="inferred from homology"/>
<evidence type="ECO:0000256" key="5">
    <source>
        <dbReference type="HAMAP-Rule" id="MF_01420"/>
    </source>
</evidence>
<dbReference type="InterPro" id="IPR027434">
    <property type="entry name" value="Homing_endonucl"/>
</dbReference>
<dbReference type="InterPro" id="IPR023054">
    <property type="entry name" value="Sporulation_regulator_WhiA_C"/>
</dbReference>
<comment type="similarity">
    <text evidence="5">Belongs to the WhiA family.</text>
</comment>
<dbReference type="AlphaFoldDB" id="A0A4R5WCQ8"/>
<comment type="function">
    <text evidence="5">Involved in cell division and chromosome segregation.</text>
</comment>
<gene>
    <name evidence="5 10" type="primary">whiA</name>
    <name evidence="10" type="ORF">EUA03_17880</name>
</gene>
<evidence type="ECO:0000259" key="8">
    <source>
        <dbReference type="Pfam" id="PF10298"/>
    </source>
</evidence>
<evidence type="ECO:0000256" key="6">
    <source>
        <dbReference type="SAM" id="MobiDB-lite"/>
    </source>
</evidence>
<dbReference type="NCBIfam" id="TIGR00647">
    <property type="entry name" value="DNA_bind_WhiA"/>
    <property type="match status" value="1"/>
</dbReference>
<dbReference type="Pfam" id="PF10298">
    <property type="entry name" value="WhiA_N"/>
    <property type="match status" value="1"/>
</dbReference>
<evidence type="ECO:0000313" key="11">
    <source>
        <dbReference type="Proteomes" id="UP000294929"/>
    </source>
</evidence>
<protein>
    <recommendedName>
        <fullName evidence="4 5">Probable cell division protein WhiA</fullName>
    </recommendedName>
</protein>
<keyword evidence="3 5" id="KW-0131">Cell cycle</keyword>
<name>A0A4R5WCQ8_MYCMU</name>
<feature type="region of interest" description="Disordered" evidence="6">
    <location>
        <begin position="309"/>
        <end position="330"/>
    </location>
</feature>
<dbReference type="InterPro" id="IPR039518">
    <property type="entry name" value="WhiA_LAGLIDADG_dom"/>
</dbReference>
<evidence type="ECO:0000256" key="4">
    <source>
        <dbReference type="ARBA" id="ARBA00068775"/>
    </source>
</evidence>
<accession>A0A4R5WCQ8</accession>
<sequence>MCCGGFVVLTPRVKDELASTVVHLPTARKAEVTALLQFAGGLRVANGRVVIDADVDRESVASRVCRDLKDLCGSAPEVRVLPSVGSRRRYLAHVAHQAEDVARWTGLIDRWGRPVRGMPAQIVGGSRADAEAVWRGAFLARGSLALAGRARGLEVECPGMEAALALTGAARRLGVHVKARQLRGADRVTVRDPDTISSLLNLIGAKQTHEVWQSYRDRGGTATAGAALVDSNQRRAQQSAMTTAIRAQRALEILGDKAPDHFIEIARLRVQHPDLSLEDLGRLAEPPLTKHAAAGRLRRVLGMADREAQRAGIADTSADVTPVGHPPQHP</sequence>
<feature type="domain" description="Sporulation regulator WhiA C-terminal" evidence="7">
    <location>
        <begin position="231"/>
        <end position="303"/>
    </location>
</feature>
<evidence type="ECO:0000313" key="10">
    <source>
        <dbReference type="EMBL" id="TDK87471.1"/>
    </source>
</evidence>
<feature type="domain" description="Sporulation transcription regulator WhiA N-terminal" evidence="8">
    <location>
        <begin position="26"/>
        <end position="108"/>
    </location>
</feature>
<evidence type="ECO:0000256" key="3">
    <source>
        <dbReference type="ARBA" id="ARBA00023306"/>
    </source>
</evidence>
<dbReference type="Proteomes" id="UP000294929">
    <property type="component" value="Unassembled WGS sequence"/>
</dbReference>
<dbReference type="PANTHER" id="PTHR37307:SF1">
    <property type="entry name" value="CELL DIVISION PROTEIN WHIA-RELATED"/>
    <property type="match status" value="1"/>
</dbReference>
<evidence type="ECO:0000259" key="9">
    <source>
        <dbReference type="Pfam" id="PF14527"/>
    </source>
</evidence>
<dbReference type="EMBL" id="SDLO01000014">
    <property type="protein sequence ID" value="TDK87471.1"/>
    <property type="molecule type" value="Genomic_DNA"/>
</dbReference>
<organism evidence="10 11">
    <name type="scientific">Mycolicibacterium mucogenicum</name>
    <name type="common">Mycobacterium mucogenicum</name>
    <dbReference type="NCBI Taxonomy" id="56689"/>
    <lineage>
        <taxon>Bacteria</taxon>
        <taxon>Bacillati</taxon>
        <taxon>Actinomycetota</taxon>
        <taxon>Actinomycetes</taxon>
        <taxon>Mycobacteriales</taxon>
        <taxon>Mycobacteriaceae</taxon>
        <taxon>Mycolicibacterium</taxon>
    </lineage>
</organism>
<evidence type="ECO:0000259" key="7">
    <source>
        <dbReference type="Pfam" id="PF02650"/>
    </source>
</evidence>